<dbReference type="Proteomes" id="UP000824023">
    <property type="component" value="Unassembled WGS sequence"/>
</dbReference>
<gene>
    <name evidence="6" type="primary">rmuC</name>
    <name evidence="6" type="ORF">H9819_09255</name>
</gene>
<dbReference type="PANTHER" id="PTHR30563">
    <property type="entry name" value="DNA RECOMBINATION PROTEIN RMUC"/>
    <property type="match status" value="1"/>
</dbReference>
<dbReference type="AlphaFoldDB" id="A0A9D2A6Y2"/>
<name>A0A9D2A6Y2_9BACE</name>
<evidence type="ECO:0000256" key="4">
    <source>
        <dbReference type="ARBA" id="ARBA00023172"/>
    </source>
</evidence>
<proteinExistence type="inferred from homology"/>
<feature type="region of interest" description="Disordered" evidence="5">
    <location>
        <begin position="488"/>
        <end position="515"/>
    </location>
</feature>
<comment type="similarity">
    <text evidence="2">Belongs to the RmuC family.</text>
</comment>
<feature type="region of interest" description="Disordered" evidence="5">
    <location>
        <begin position="73"/>
        <end position="107"/>
    </location>
</feature>
<keyword evidence="3" id="KW-0175">Coiled coil</keyword>
<dbReference type="PANTHER" id="PTHR30563:SF0">
    <property type="entry name" value="DNA RECOMBINATION PROTEIN RMUC"/>
    <property type="match status" value="1"/>
</dbReference>
<accession>A0A9D2A6Y2</accession>
<evidence type="ECO:0000256" key="1">
    <source>
        <dbReference type="ARBA" id="ARBA00003416"/>
    </source>
</evidence>
<dbReference type="InterPro" id="IPR003798">
    <property type="entry name" value="DNA_recombination_RmuC"/>
</dbReference>
<sequence length="515" mass="58169">MEIIIATVIGLIVGGIIGNLMARSKRQELLTRNEVLQAQVENVQKQADATSSAWQRQVDELKAASREQAEQLRTEAERRLKEAKEEGSRQWAEAKAEAERQHQEAMADKERMYRQALEAKQQACDEAMAAQEKRHQEAMAALQARFDETMKRVTAQVQTATDDMLKQRQKEFAESSNTNLGQIVNPLRETIDKMKKAMDENTLKQTSMSSEMKANIEHMMHQSAAAQKSADELTRVFKHGSKVQGDWGETVLDELLEAQGLTRGIHYDTQAVIRNAQGEVVKSDDGSSLRPDIILHLDQRREVIIDSKVSLTAFMDYVNAEDEEHRQQYLKAHIASLQNHVKELSVKDYSAYIQPPKVRMDYVIMFVPHTGALWTALNAQPDLWRKAMDRNVFIADEQTLFAALRIINLTWTQIAQAQNHEKVYALANEMLDRVGQFMKKYQALGKALDNAAKAYEDGEKKLLPTGQSILQTCAKLKKLGAKTSDKNPLPQLVDVDEIPGIEGETEGEQTEMSIP</sequence>
<reference evidence="6" key="2">
    <citation type="submission" date="2021-04" db="EMBL/GenBank/DDBJ databases">
        <authorList>
            <person name="Gilroy R."/>
        </authorList>
    </citation>
    <scope>NUCLEOTIDE SEQUENCE</scope>
    <source>
        <strain evidence="6">ChiHjej12B11-24981</strain>
    </source>
</reference>
<feature type="compositionally biased region" description="Acidic residues" evidence="5">
    <location>
        <begin position="494"/>
        <end position="509"/>
    </location>
</feature>
<evidence type="ECO:0000256" key="5">
    <source>
        <dbReference type="SAM" id="MobiDB-lite"/>
    </source>
</evidence>
<dbReference type="EMBL" id="DXCK01000124">
    <property type="protein sequence ID" value="HIZ02414.1"/>
    <property type="molecule type" value="Genomic_DNA"/>
</dbReference>
<evidence type="ECO:0000256" key="2">
    <source>
        <dbReference type="ARBA" id="ARBA00009840"/>
    </source>
</evidence>
<protein>
    <submittedName>
        <fullName evidence="6">DNA recombination protein RmuC</fullName>
    </submittedName>
</protein>
<evidence type="ECO:0000313" key="6">
    <source>
        <dbReference type="EMBL" id="HIZ02414.1"/>
    </source>
</evidence>
<keyword evidence="4" id="KW-0233">DNA recombination</keyword>
<evidence type="ECO:0000313" key="7">
    <source>
        <dbReference type="Proteomes" id="UP000824023"/>
    </source>
</evidence>
<evidence type="ECO:0000256" key="3">
    <source>
        <dbReference type="ARBA" id="ARBA00023054"/>
    </source>
</evidence>
<dbReference type="Pfam" id="PF02646">
    <property type="entry name" value="RmuC"/>
    <property type="match status" value="1"/>
</dbReference>
<dbReference type="GO" id="GO:0006310">
    <property type="term" value="P:DNA recombination"/>
    <property type="evidence" value="ECO:0007669"/>
    <property type="project" value="UniProtKB-KW"/>
</dbReference>
<reference evidence="6" key="1">
    <citation type="journal article" date="2021" name="PeerJ">
        <title>Extensive microbial diversity within the chicken gut microbiome revealed by metagenomics and culture.</title>
        <authorList>
            <person name="Gilroy R."/>
            <person name="Ravi A."/>
            <person name="Getino M."/>
            <person name="Pursley I."/>
            <person name="Horton D.L."/>
            <person name="Alikhan N.F."/>
            <person name="Baker D."/>
            <person name="Gharbi K."/>
            <person name="Hall N."/>
            <person name="Watson M."/>
            <person name="Adriaenssens E.M."/>
            <person name="Foster-Nyarko E."/>
            <person name="Jarju S."/>
            <person name="Secka A."/>
            <person name="Antonio M."/>
            <person name="Oren A."/>
            <person name="Chaudhuri R.R."/>
            <person name="La Ragione R."/>
            <person name="Hildebrand F."/>
            <person name="Pallen M.J."/>
        </authorList>
    </citation>
    <scope>NUCLEOTIDE SEQUENCE</scope>
    <source>
        <strain evidence="6">ChiHjej12B11-24981</strain>
    </source>
</reference>
<organism evidence="6 7">
    <name type="scientific">Candidatus Bacteroides merdipullorum</name>
    <dbReference type="NCBI Taxonomy" id="2838474"/>
    <lineage>
        <taxon>Bacteria</taxon>
        <taxon>Pseudomonadati</taxon>
        <taxon>Bacteroidota</taxon>
        <taxon>Bacteroidia</taxon>
        <taxon>Bacteroidales</taxon>
        <taxon>Bacteroidaceae</taxon>
        <taxon>Bacteroides</taxon>
    </lineage>
</organism>
<comment type="function">
    <text evidence="1">Involved in DNA recombination.</text>
</comment>
<comment type="caution">
    <text evidence="6">The sequence shown here is derived from an EMBL/GenBank/DDBJ whole genome shotgun (WGS) entry which is preliminary data.</text>
</comment>